<proteinExistence type="predicted"/>
<gene>
    <name evidence="1" type="ORF">GALL_134790</name>
</gene>
<comment type="caution">
    <text evidence="1">The sequence shown here is derived from an EMBL/GenBank/DDBJ whole genome shotgun (WGS) entry which is preliminary data.</text>
</comment>
<accession>A0A1J5S8B0</accession>
<reference evidence="1" key="1">
    <citation type="submission" date="2016-10" db="EMBL/GenBank/DDBJ databases">
        <title>Sequence of Gallionella enrichment culture.</title>
        <authorList>
            <person name="Poehlein A."/>
            <person name="Muehling M."/>
            <person name="Daniel R."/>
        </authorList>
    </citation>
    <scope>NUCLEOTIDE SEQUENCE</scope>
</reference>
<protein>
    <submittedName>
        <fullName evidence="1">Uncharacterized protein</fullName>
    </submittedName>
</protein>
<dbReference type="EMBL" id="MLJW01000057">
    <property type="protein sequence ID" value="OIR04543.1"/>
    <property type="molecule type" value="Genomic_DNA"/>
</dbReference>
<evidence type="ECO:0000313" key="1">
    <source>
        <dbReference type="EMBL" id="OIR04543.1"/>
    </source>
</evidence>
<name>A0A1J5S8B0_9ZZZZ</name>
<organism evidence="1">
    <name type="scientific">mine drainage metagenome</name>
    <dbReference type="NCBI Taxonomy" id="410659"/>
    <lineage>
        <taxon>unclassified sequences</taxon>
        <taxon>metagenomes</taxon>
        <taxon>ecological metagenomes</taxon>
    </lineage>
</organism>
<sequence length="250" mass="28850">MMPFRVEEVPIIPSSAPLMSNVSHPPMSDDFSVTEHIDPKSGFAHRIYKYKRRECRRVLLDSRLCSQLAGYTLIEKDLRSVLIWLNEIEARHTDGPSRKGEHFARSTDRATYNVIKGFFVAAITFYGKCFSKCEGRPVKLERAQLDERFHAMHDECIAYRHNFAAHSGAKKLEHVEIVLVSPAKHKDQVPFKIYRELFQPDLFWSSSGEITLIALVEHVRSIANAKVDLLAEKIQREEIVPNAKKYWRAK</sequence>
<dbReference type="AlphaFoldDB" id="A0A1J5S8B0"/>